<evidence type="ECO:0000313" key="3">
    <source>
        <dbReference type="Proteomes" id="UP000887581"/>
    </source>
</evidence>
<dbReference type="Gene3D" id="3.10.20.230">
    <property type="entry name" value="Doublecortin domain"/>
    <property type="match status" value="1"/>
</dbReference>
<feature type="region of interest" description="Disordered" evidence="1">
    <location>
        <begin position="700"/>
        <end position="727"/>
    </location>
</feature>
<dbReference type="GO" id="GO:0005874">
    <property type="term" value="C:microtubule"/>
    <property type="evidence" value="ECO:0007669"/>
    <property type="project" value="TreeGrafter"/>
</dbReference>
<evidence type="ECO:0000313" key="4">
    <source>
        <dbReference type="WBParaSite" id="sdigi.contig3.g399.t1"/>
    </source>
</evidence>
<dbReference type="SMART" id="SM00537">
    <property type="entry name" value="DCX"/>
    <property type="match status" value="1"/>
</dbReference>
<feature type="domain" description="Doublecortin" evidence="2">
    <location>
        <begin position="26"/>
        <end position="107"/>
    </location>
</feature>
<dbReference type="InterPro" id="IPR003533">
    <property type="entry name" value="Doublecortin_dom"/>
</dbReference>
<feature type="region of interest" description="Disordered" evidence="1">
    <location>
        <begin position="488"/>
        <end position="507"/>
    </location>
</feature>
<dbReference type="AlphaFoldDB" id="A0A915PW24"/>
<feature type="region of interest" description="Disordered" evidence="1">
    <location>
        <begin position="166"/>
        <end position="230"/>
    </location>
</feature>
<name>A0A915PW24_9BILA</name>
<evidence type="ECO:0000259" key="2">
    <source>
        <dbReference type="PROSITE" id="PS50309"/>
    </source>
</evidence>
<proteinExistence type="predicted"/>
<dbReference type="Proteomes" id="UP000887581">
    <property type="component" value="Unplaced"/>
</dbReference>
<sequence>MDASDLDFNTFATHSEQSVDLDYRGIRIRVYKNGDQYDTGTTIVICRKRFKHWLIFLDFLTKKLDLMAPVHEFYRTDGLRIQHFEEIENGGSYVAVSQGPFLHKPYGLQPEEREKWNINPKIESPEQSTLDSAESVDIYLKQRGYTSRTGLPFPFDGGVCVNHSLMDAGRSRSPSFQSTRRNRTEQKSERKNSKSDALVGKDDTKPDSPRSMMREHEELKPQVSSSSTLCNIESPKHIPEVKSNTSLCQTITIDNQSTEQNHGTGNCSTAEVASASSNKIEENTSYGEIAAENDQKLTVKKSDESVPSPVVQMPDSSREFSIFQQAEKTESLGTVQTANLNYYPLPTKNPETIITIVNDDATIRAGNSSVIIVNISTGQSKRDMSTVSKSGHNAETIQSTASVNNMEVSEEPSSEKAVVKTLPDVAGTLSRTIATTTDTRTSMATPDCAPSVAITTIGDRLSTGIKNQVSRMASPKKNEEDERIAKNVSFKGNSEEQRNNFLGKSGKCHDEIVEQQERNPEDDQNKKQVLNTLKNDAESNEVPNNLDATAPLTIERHEFQKSFGNEENECADESRSSHISLVSGDKYRIQKKQSKRNEDIGRESLTINNSLRDRKRVTLTTPADTSVPDINTDVKLVKESGEAEDLKNGTVEQLKSPQQNISALKTSFTPTAALITHTSGSTDDINDAVASRDANFQVATRKTKDPKLQQSGAESSFEADFTPRHNDKQKNLIRMKTSQRGIDLNLNLRIRRLPREANYDPDFKDYDFI</sequence>
<dbReference type="GO" id="GO:0035556">
    <property type="term" value="P:intracellular signal transduction"/>
    <property type="evidence" value="ECO:0007669"/>
    <property type="project" value="InterPro"/>
</dbReference>
<dbReference type="PANTHER" id="PTHR23004">
    <property type="entry name" value="DOUBLECORTIN DOMAIN CONTAINING 2"/>
    <property type="match status" value="1"/>
</dbReference>
<dbReference type="PANTHER" id="PTHR23004:SF22">
    <property type="entry name" value="DOUBLECORTIN DOMAIN-CONTAINING PROTEIN"/>
    <property type="match status" value="1"/>
</dbReference>
<dbReference type="Pfam" id="PF03607">
    <property type="entry name" value="DCX"/>
    <property type="match status" value="1"/>
</dbReference>
<feature type="region of interest" description="Disordered" evidence="1">
    <location>
        <begin position="564"/>
        <end position="603"/>
    </location>
</feature>
<dbReference type="WBParaSite" id="sdigi.contig3.g399.t1">
    <property type="protein sequence ID" value="sdigi.contig3.g399.t1"/>
    <property type="gene ID" value="sdigi.contig3.g399"/>
</dbReference>
<dbReference type="InterPro" id="IPR036572">
    <property type="entry name" value="Doublecortin_dom_sf"/>
</dbReference>
<protein>
    <submittedName>
        <fullName evidence="4">Doublecortin domain-containing protein</fullName>
    </submittedName>
</protein>
<keyword evidence="3" id="KW-1185">Reference proteome</keyword>
<dbReference type="PROSITE" id="PS50309">
    <property type="entry name" value="DC"/>
    <property type="match status" value="1"/>
</dbReference>
<dbReference type="GO" id="GO:0005815">
    <property type="term" value="C:microtubule organizing center"/>
    <property type="evidence" value="ECO:0007669"/>
    <property type="project" value="TreeGrafter"/>
</dbReference>
<reference evidence="4" key="1">
    <citation type="submission" date="2022-11" db="UniProtKB">
        <authorList>
            <consortium name="WormBaseParasite"/>
        </authorList>
    </citation>
    <scope>IDENTIFICATION</scope>
</reference>
<dbReference type="SUPFAM" id="SSF89837">
    <property type="entry name" value="Doublecortin (DC)"/>
    <property type="match status" value="1"/>
</dbReference>
<feature type="compositionally biased region" description="Basic and acidic residues" evidence="1">
    <location>
        <begin position="182"/>
        <end position="220"/>
    </location>
</feature>
<organism evidence="3 4">
    <name type="scientific">Setaria digitata</name>
    <dbReference type="NCBI Taxonomy" id="48799"/>
    <lineage>
        <taxon>Eukaryota</taxon>
        <taxon>Metazoa</taxon>
        <taxon>Ecdysozoa</taxon>
        <taxon>Nematoda</taxon>
        <taxon>Chromadorea</taxon>
        <taxon>Rhabditida</taxon>
        <taxon>Spirurina</taxon>
        <taxon>Spiruromorpha</taxon>
        <taxon>Filarioidea</taxon>
        <taxon>Setariidae</taxon>
        <taxon>Setaria</taxon>
    </lineage>
</organism>
<evidence type="ECO:0000256" key="1">
    <source>
        <dbReference type="SAM" id="MobiDB-lite"/>
    </source>
</evidence>
<accession>A0A915PW24</accession>